<dbReference type="Proteomes" id="UP000036367">
    <property type="component" value="Unassembled WGS sequence"/>
</dbReference>
<name>A0A0J1B9T4_RHOIS</name>
<keyword evidence="2" id="KW-1185">Reference proteome</keyword>
<comment type="caution">
    <text evidence="1">The sequence shown here is derived from an EMBL/GenBank/DDBJ whole genome shotgun (WGS) entry which is preliminary data.</text>
</comment>
<organism evidence="1 2">
    <name type="scientific">Rhodopirellula islandica</name>
    <dbReference type="NCBI Taxonomy" id="595434"/>
    <lineage>
        <taxon>Bacteria</taxon>
        <taxon>Pseudomonadati</taxon>
        <taxon>Planctomycetota</taxon>
        <taxon>Planctomycetia</taxon>
        <taxon>Pirellulales</taxon>
        <taxon>Pirellulaceae</taxon>
        <taxon>Rhodopirellula</taxon>
    </lineage>
</organism>
<proteinExistence type="predicted"/>
<reference evidence="1" key="1">
    <citation type="submission" date="2015-05" db="EMBL/GenBank/DDBJ databases">
        <title>Permanent draft genome of Rhodopirellula islandicus K833.</title>
        <authorList>
            <person name="Kizina J."/>
            <person name="Richter M."/>
            <person name="Glockner F.O."/>
            <person name="Harder J."/>
        </authorList>
    </citation>
    <scope>NUCLEOTIDE SEQUENCE [LARGE SCALE GENOMIC DNA]</scope>
    <source>
        <strain evidence="1">K833</strain>
    </source>
</reference>
<dbReference type="EMBL" id="LECT01000037">
    <property type="protein sequence ID" value="KLU03482.1"/>
    <property type="molecule type" value="Genomic_DNA"/>
</dbReference>
<sequence>MGAEFRIEITPIVESLDSPCDAVFAGTDWQRIPTSLVEHPNGIGVQSGAVPRDTSWPHVADICANDDGTFYAVAHCTDGLHFLHALKGQLETAGHSVVLNDDYY</sequence>
<evidence type="ECO:0000313" key="2">
    <source>
        <dbReference type="Proteomes" id="UP000036367"/>
    </source>
</evidence>
<gene>
    <name evidence="1" type="ORF">RISK_004486</name>
</gene>
<dbReference type="AlphaFoldDB" id="A0A0J1B9T4"/>
<protein>
    <submittedName>
        <fullName evidence="1">Uncharacterized protein</fullName>
    </submittedName>
</protein>
<dbReference type="PATRIC" id="fig|595434.4.peg.4259"/>
<evidence type="ECO:0000313" key="1">
    <source>
        <dbReference type="EMBL" id="KLU03482.1"/>
    </source>
</evidence>
<accession>A0A0J1B9T4</accession>